<evidence type="ECO:0000313" key="2">
    <source>
        <dbReference type="EMBL" id="UYP47321.1"/>
    </source>
</evidence>
<dbReference type="GO" id="GO:0016787">
    <property type="term" value="F:hydrolase activity"/>
    <property type="evidence" value="ECO:0007669"/>
    <property type="project" value="UniProtKB-KW"/>
</dbReference>
<gene>
    <name evidence="2" type="ORF">NEF87_003606</name>
</gene>
<dbReference type="PANTHER" id="PTHR43798">
    <property type="entry name" value="MONOACYLGLYCEROL LIPASE"/>
    <property type="match status" value="1"/>
</dbReference>
<dbReference type="InterPro" id="IPR029058">
    <property type="entry name" value="AB_hydrolase_fold"/>
</dbReference>
<proteinExistence type="predicted"/>
<dbReference type="SUPFAM" id="SSF53474">
    <property type="entry name" value="alpha/beta-Hydrolases"/>
    <property type="match status" value="1"/>
</dbReference>
<keyword evidence="3" id="KW-1185">Reference proteome</keyword>
<evidence type="ECO:0000259" key="1">
    <source>
        <dbReference type="Pfam" id="PF00561"/>
    </source>
</evidence>
<dbReference type="Pfam" id="PF00561">
    <property type="entry name" value="Abhydrolase_1"/>
    <property type="match status" value="1"/>
</dbReference>
<keyword evidence="2" id="KW-0378">Hydrolase</keyword>
<dbReference type="EMBL" id="CP104013">
    <property type="protein sequence ID" value="UYP47321.1"/>
    <property type="molecule type" value="Genomic_DNA"/>
</dbReference>
<sequence>MMKKNHSVALSQTINLSVLEFYPPKTEINQLQTIILLNSSFFNQNQWNNGLKVLFSLLPENHHFRFITYDYSGVGGSDYENAKISIDNFMDEFFSILTYFDLQKVHVFGMSIGSWIALNLTAKYPQRIRSFVGYGNLAPYLPNFQLMRQKRFESIKESFVSIKTLSSHSIDENNWLTLFNQFYIPVFFDHIKSDNSENSFNNARRILAKIVYPMVKGNKMALIPDYYDYIVNTMVKEGNELLPLLTQISPLIPVMFLNGEIDPIAPPLMSSDLHSKIKHSKLEILPKLGHGSVILGKGNKKIMELYLEFIQNL</sequence>
<dbReference type="Gene3D" id="3.40.50.1820">
    <property type="entry name" value="alpha/beta hydrolase"/>
    <property type="match status" value="1"/>
</dbReference>
<evidence type="ECO:0000313" key="3">
    <source>
        <dbReference type="Proteomes" id="UP001208689"/>
    </source>
</evidence>
<feature type="domain" description="AB hydrolase-1" evidence="1">
    <location>
        <begin position="54"/>
        <end position="295"/>
    </location>
</feature>
<organism evidence="2 3">
    <name type="scientific">Candidatus Lokiarchaeum ossiferum</name>
    <dbReference type="NCBI Taxonomy" id="2951803"/>
    <lineage>
        <taxon>Archaea</taxon>
        <taxon>Promethearchaeati</taxon>
        <taxon>Promethearchaeota</taxon>
        <taxon>Promethearchaeia</taxon>
        <taxon>Promethearchaeales</taxon>
        <taxon>Promethearchaeaceae</taxon>
        <taxon>Candidatus Lokiarchaeum</taxon>
    </lineage>
</organism>
<accession>A0ABY6HUY1</accession>
<name>A0ABY6HUY1_9ARCH</name>
<dbReference type="Proteomes" id="UP001208689">
    <property type="component" value="Chromosome"/>
</dbReference>
<reference evidence="2" key="1">
    <citation type="submission" date="2022-09" db="EMBL/GenBank/DDBJ databases">
        <title>Actin cytoskeleton and complex cell architecture in an #Asgard archaeon.</title>
        <authorList>
            <person name="Ponce Toledo R.I."/>
            <person name="Schleper C."/>
            <person name="Rodrigues Oliveira T."/>
            <person name="Wollweber F."/>
            <person name="Xu J."/>
            <person name="Rittmann S."/>
            <person name="Klingl A."/>
            <person name="Pilhofer M."/>
        </authorList>
    </citation>
    <scope>NUCLEOTIDE SEQUENCE</scope>
    <source>
        <strain evidence="2">B-35</strain>
    </source>
</reference>
<dbReference type="InterPro" id="IPR050266">
    <property type="entry name" value="AB_hydrolase_sf"/>
</dbReference>
<dbReference type="EC" id="3.5.1.-" evidence="2"/>
<protein>
    <submittedName>
        <fullName evidence="2">Aminoacrylate hydrolase RutD</fullName>
        <ecNumber evidence="2">3.5.1.-</ecNumber>
    </submittedName>
</protein>
<dbReference type="InterPro" id="IPR000073">
    <property type="entry name" value="AB_hydrolase_1"/>
</dbReference>